<dbReference type="Proteomes" id="UP001565368">
    <property type="component" value="Unassembled WGS sequence"/>
</dbReference>
<proteinExistence type="predicted"/>
<accession>A0ABR3QC59</accession>
<reference evidence="1 2" key="1">
    <citation type="submission" date="2023-08" db="EMBL/GenBank/DDBJ databases">
        <title>Annotated Genome Sequence of Vanrija albida AlHP1.</title>
        <authorList>
            <person name="Herzog R."/>
        </authorList>
    </citation>
    <scope>NUCLEOTIDE SEQUENCE [LARGE SCALE GENOMIC DNA]</scope>
    <source>
        <strain evidence="1 2">AlHP1</strain>
    </source>
</reference>
<evidence type="ECO:0000313" key="1">
    <source>
        <dbReference type="EMBL" id="KAL1412235.1"/>
    </source>
</evidence>
<dbReference type="RefSeq" id="XP_069212179.1">
    <property type="nucleotide sequence ID" value="XM_069351793.1"/>
</dbReference>
<comment type="caution">
    <text evidence="1">The sequence shown here is derived from an EMBL/GenBank/DDBJ whole genome shotgun (WGS) entry which is preliminary data.</text>
</comment>
<name>A0ABR3QC59_9TREE</name>
<protein>
    <submittedName>
        <fullName evidence="1">Uncharacterized protein</fullName>
    </submittedName>
</protein>
<dbReference type="GeneID" id="95984289"/>
<sequence length="58" mass="6930">MHPPHANRMSRAERFHKALIKVEDVRRSWVHSEEELPDERILKWLSAVETEPETRRAA</sequence>
<keyword evidence="2" id="KW-1185">Reference proteome</keyword>
<gene>
    <name evidence="1" type="ORF">Q8F55_003246</name>
</gene>
<organism evidence="1 2">
    <name type="scientific">Vanrija albida</name>
    <dbReference type="NCBI Taxonomy" id="181172"/>
    <lineage>
        <taxon>Eukaryota</taxon>
        <taxon>Fungi</taxon>
        <taxon>Dikarya</taxon>
        <taxon>Basidiomycota</taxon>
        <taxon>Agaricomycotina</taxon>
        <taxon>Tremellomycetes</taxon>
        <taxon>Trichosporonales</taxon>
        <taxon>Trichosporonaceae</taxon>
        <taxon>Vanrija</taxon>
    </lineage>
</organism>
<evidence type="ECO:0000313" key="2">
    <source>
        <dbReference type="Proteomes" id="UP001565368"/>
    </source>
</evidence>
<dbReference type="EMBL" id="JBBXJM010000002">
    <property type="protein sequence ID" value="KAL1412235.1"/>
    <property type="molecule type" value="Genomic_DNA"/>
</dbReference>